<dbReference type="Proteomes" id="UP001228504">
    <property type="component" value="Unassembled WGS sequence"/>
</dbReference>
<evidence type="ECO:0000259" key="1">
    <source>
        <dbReference type="Pfam" id="PF07687"/>
    </source>
</evidence>
<dbReference type="EMBL" id="JAUSUF010000007">
    <property type="protein sequence ID" value="MDQ0150170.1"/>
    <property type="molecule type" value="Genomic_DNA"/>
</dbReference>
<dbReference type="Gene3D" id="3.40.630.10">
    <property type="entry name" value="Zn peptidases"/>
    <property type="match status" value="2"/>
</dbReference>
<dbReference type="RefSeq" id="WP_307486688.1">
    <property type="nucleotide sequence ID" value="NZ_JAUSUF010000007.1"/>
</dbReference>
<dbReference type="PANTHER" id="PTHR30575:SF3">
    <property type="entry name" value="PEPTIDASE M20 DIMERISATION DOMAIN-CONTAINING PROTEIN"/>
    <property type="match status" value="1"/>
</dbReference>
<dbReference type="InterPro" id="IPR011650">
    <property type="entry name" value="Peptidase_M20_dimer"/>
</dbReference>
<evidence type="ECO:0000313" key="3">
    <source>
        <dbReference type="Proteomes" id="UP001228504"/>
    </source>
</evidence>
<dbReference type="PANTHER" id="PTHR30575">
    <property type="entry name" value="PEPTIDASE M20"/>
    <property type="match status" value="1"/>
</dbReference>
<dbReference type="SUPFAM" id="SSF55031">
    <property type="entry name" value="Bacterial exopeptidase dimerisation domain"/>
    <property type="match status" value="1"/>
</dbReference>
<sequence>MNNTKDVEEIINLRREFHKCPEVGWTEMETTIKIIEYLKSFNLDVIYGKSIHSVRRGLPKDEYIKAHKENLIKNNRIKYSEEYKDIFEGYTGAIGILDTKRNGKNTILRFDIDGIGIRETNSSYHIPNKENFRSYNDNVMHACGHDSHIAIGLIVSKKLSEYRDKLSGKIYFIFQPAEEGVRGASSILNSKIGKEIFSKVDYFISSHIGFMAKDNEIVCLTEKFLGTSKLDVKFLGKASHAGSEPEKGKNALLGACNCTLNLHTLTQFSEGVSRINVGILNGGTSRNIIPSEASLKLEVRSDKEEILNELIEKSKNMIKGSAIMYDLTYNIEEVGFASCYKLGNEEFAKDIKRIIKNLGLKLIFREDFGASEDVTCMLKATEDNNGKAIYMIIGTNRTDAHHSEAFDINEENLINGLNVYFEILKDINKIN</sequence>
<reference evidence="2 3" key="1">
    <citation type="submission" date="2023-07" db="EMBL/GenBank/DDBJ databases">
        <title>Genomic Encyclopedia of Type Strains, Phase IV (KMG-IV): sequencing the most valuable type-strain genomes for metagenomic binning, comparative biology and taxonomic classification.</title>
        <authorList>
            <person name="Goeker M."/>
        </authorList>
    </citation>
    <scope>NUCLEOTIDE SEQUENCE [LARGE SCALE GENOMIC DNA]</scope>
    <source>
        <strain evidence="2 3">DSM 20694</strain>
    </source>
</reference>
<organism evidence="2 3">
    <name type="scientific">Eubacterium multiforme</name>
    <dbReference type="NCBI Taxonomy" id="83339"/>
    <lineage>
        <taxon>Bacteria</taxon>
        <taxon>Bacillati</taxon>
        <taxon>Bacillota</taxon>
        <taxon>Clostridia</taxon>
        <taxon>Eubacteriales</taxon>
        <taxon>Eubacteriaceae</taxon>
        <taxon>Eubacterium</taxon>
    </lineage>
</organism>
<dbReference type="InterPro" id="IPR002933">
    <property type="entry name" value="Peptidase_M20"/>
</dbReference>
<accession>A0ABT9UV20</accession>
<feature type="domain" description="Peptidase M20 dimerisation" evidence="1">
    <location>
        <begin position="229"/>
        <end position="319"/>
    </location>
</feature>
<name>A0ABT9UV20_9FIRM</name>
<evidence type="ECO:0000313" key="2">
    <source>
        <dbReference type="EMBL" id="MDQ0150170.1"/>
    </source>
</evidence>
<gene>
    <name evidence="2" type="ORF">J2S18_002108</name>
</gene>
<dbReference type="InterPro" id="IPR017439">
    <property type="entry name" value="Amidohydrolase"/>
</dbReference>
<dbReference type="PIRSF" id="PIRSF005962">
    <property type="entry name" value="Pept_M20D_amidohydro"/>
    <property type="match status" value="1"/>
</dbReference>
<dbReference type="SUPFAM" id="SSF53187">
    <property type="entry name" value="Zn-dependent exopeptidases"/>
    <property type="match status" value="1"/>
</dbReference>
<protein>
    <submittedName>
        <fullName evidence="2">Aminobenzoyl-glutamate utilization protein A</fullName>
    </submittedName>
</protein>
<dbReference type="NCBIfam" id="TIGR01891">
    <property type="entry name" value="amidohydrolases"/>
    <property type="match status" value="1"/>
</dbReference>
<dbReference type="Pfam" id="PF07687">
    <property type="entry name" value="M20_dimer"/>
    <property type="match status" value="1"/>
</dbReference>
<dbReference type="Pfam" id="PF01546">
    <property type="entry name" value="Peptidase_M20"/>
    <property type="match status" value="1"/>
</dbReference>
<dbReference type="InterPro" id="IPR052030">
    <property type="entry name" value="Peptidase_M20/M20A_hydrolases"/>
</dbReference>
<dbReference type="InterPro" id="IPR036264">
    <property type="entry name" value="Bact_exopeptidase_dim_dom"/>
</dbReference>
<proteinExistence type="predicted"/>
<keyword evidence="3" id="KW-1185">Reference proteome</keyword>
<comment type="caution">
    <text evidence="2">The sequence shown here is derived from an EMBL/GenBank/DDBJ whole genome shotgun (WGS) entry which is preliminary data.</text>
</comment>